<feature type="non-terminal residue" evidence="2">
    <location>
        <position position="1"/>
    </location>
</feature>
<evidence type="ECO:0000313" key="3">
    <source>
        <dbReference type="Proteomes" id="UP001189429"/>
    </source>
</evidence>
<proteinExistence type="predicted"/>
<feature type="region of interest" description="Disordered" evidence="1">
    <location>
        <begin position="344"/>
        <end position="368"/>
    </location>
</feature>
<dbReference type="EMBL" id="CAUYUJ010018826">
    <property type="protein sequence ID" value="CAK0886602.1"/>
    <property type="molecule type" value="Genomic_DNA"/>
</dbReference>
<comment type="caution">
    <text evidence="2">The sequence shown here is derived from an EMBL/GenBank/DDBJ whole genome shotgun (WGS) entry which is preliminary data.</text>
</comment>
<feature type="non-terminal residue" evidence="2">
    <location>
        <position position="441"/>
    </location>
</feature>
<sequence>WAASEWGEHLGDFLVVLFDRGGGPRAGKLAVSALLWALPPLGLTVRSAFPLAPQAAAGWARLRPPQSRPPIPWLVAASIAEWLFASSKPPMGLLIALLFATYCRPGGGLVLLGRQVVIKPIFGMPGVLGQVSIALHPEDLGASSKTGLVDSSAALDLPEHQWVGRALLKLKGRRAPFWRLFPISHCELPGEMKRAAVAAGCEVLRPTPDGLRRGGASRDKALGLRSWGDVQLRGKWRSPLSAQRYEKHARISEQLERLDPRVLLDLQSREGRDFLEVFAGAEHFSQALRRRGAAVMSIDARRGPRRDLRVQEVCWIFSGLVWGLWLGTPCSSFSRARRAPAGLRTPAALRSPQQPRGLSGPPPRGAAKLAEGSALADRAGQLGRLALERRIPGGAENPAQSFLWALRSRARFPAQPDVFDAIIDCCAFGRDFRARARLRLR</sequence>
<keyword evidence="3" id="KW-1185">Reference proteome</keyword>
<protein>
    <submittedName>
        <fullName evidence="2">Uncharacterized protein</fullName>
    </submittedName>
</protein>
<name>A0ABN9WJC1_9DINO</name>
<reference evidence="2" key="1">
    <citation type="submission" date="2023-10" db="EMBL/GenBank/DDBJ databases">
        <authorList>
            <person name="Chen Y."/>
            <person name="Shah S."/>
            <person name="Dougan E. K."/>
            <person name="Thang M."/>
            <person name="Chan C."/>
        </authorList>
    </citation>
    <scope>NUCLEOTIDE SEQUENCE [LARGE SCALE GENOMIC DNA]</scope>
</reference>
<organism evidence="2 3">
    <name type="scientific">Prorocentrum cordatum</name>
    <dbReference type="NCBI Taxonomy" id="2364126"/>
    <lineage>
        <taxon>Eukaryota</taxon>
        <taxon>Sar</taxon>
        <taxon>Alveolata</taxon>
        <taxon>Dinophyceae</taxon>
        <taxon>Prorocentrales</taxon>
        <taxon>Prorocentraceae</taxon>
        <taxon>Prorocentrum</taxon>
    </lineage>
</organism>
<gene>
    <name evidence="2" type="ORF">PCOR1329_LOCUS67904</name>
</gene>
<accession>A0ABN9WJC1</accession>
<evidence type="ECO:0000313" key="2">
    <source>
        <dbReference type="EMBL" id="CAK0886602.1"/>
    </source>
</evidence>
<dbReference type="Proteomes" id="UP001189429">
    <property type="component" value="Unassembled WGS sequence"/>
</dbReference>
<evidence type="ECO:0000256" key="1">
    <source>
        <dbReference type="SAM" id="MobiDB-lite"/>
    </source>
</evidence>